<feature type="compositionally biased region" description="Polar residues" evidence="1">
    <location>
        <begin position="92"/>
        <end position="116"/>
    </location>
</feature>
<comment type="caution">
    <text evidence="2">The sequence shown here is derived from an EMBL/GenBank/DDBJ whole genome shotgun (WGS) entry which is preliminary data.</text>
</comment>
<dbReference type="AlphaFoldDB" id="A0AAN7YK44"/>
<sequence length="318" mass="33229">MAATPAVSSTAPAAVKRARKNPQRRQSEQQARAKAAVAEVQVKQAPPISAPVRPACLARAQTSPLSTPATAAVVPSTSHTTTTAAVRASTAKPRQQGNPQQTARPKTSPSPKTASNPTTAALAPAAILTGGLLGCAASAFLLTGIGLWQDSANNDSAILAARTAQLCLNNFSTELITSLKSGTYSTDEALDVLRRTSLAYASTVPGGTGYIERIFRELAVVRRSRGGEGVGRAIQRARVALHERAEAGATADEMRLVLVKELGNLSSFTGGAVREIVDRNPELKVVRDGAVKALEGSPQQAKVQTVRLNVRMKQKIAS</sequence>
<feature type="region of interest" description="Disordered" evidence="1">
    <location>
        <begin position="1"/>
        <end position="117"/>
    </location>
</feature>
<gene>
    <name evidence="2" type="ORF">LTR62_006026</name>
</gene>
<protein>
    <submittedName>
        <fullName evidence="2">Uncharacterized protein</fullName>
    </submittedName>
</protein>
<evidence type="ECO:0000313" key="3">
    <source>
        <dbReference type="Proteomes" id="UP001310890"/>
    </source>
</evidence>
<dbReference type="Proteomes" id="UP001310890">
    <property type="component" value="Unassembled WGS sequence"/>
</dbReference>
<evidence type="ECO:0000256" key="1">
    <source>
        <dbReference type="SAM" id="MobiDB-lite"/>
    </source>
</evidence>
<organism evidence="2 3">
    <name type="scientific">Meristemomyces frigidus</name>
    <dbReference type="NCBI Taxonomy" id="1508187"/>
    <lineage>
        <taxon>Eukaryota</taxon>
        <taxon>Fungi</taxon>
        <taxon>Dikarya</taxon>
        <taxon>Ascomycota</taxon>
        <taxon>Pezizomycotina</taxon>
        <taxon>Dothideomycetes</taxon>
        <taxon>Dothideomycetidae</taxon>
        <taxon>Mycosphaerellales</taxon>
        <taxon>Teratosphaeriaceae</taxon>
        <taxon>Meristemomyces</taxon>
    </lineage>
</organism>
<accession>A0AAN7YK44</accession>
<evidence type="ECO:0000313" key="2">
    <source>
        <dbReference type="EMBL" id="KAK5117407.1"/>
    </source>
</evidence>
<name>A0AAN7YK44_9PEZI</name>
<feature type="compositionally biased region" description="Low complexity" evidence="1">
    <location>
        <begin position="28"/>
        <end position="45"/>
    </location>
</feature>
<reference evidence="2" key="1">
    <citation type="submission" date="2023-08" db="EMBL/GenBank/DDBJ databases">
        <title>Black Yeasts Isolated from many extreme environments.</title>
        <authorList>
            <person name="Coleine C."/>
            <person name="Stajich J.E."/>
            <person name="Selbmann L."/>
        </authorList>
    </citation>
    <scope>NUCLEOTIDE SEQUENCE</scope>
    <source>
        <strain evidence="2">CCFEE 5401</strain>
    </source>
</reference>
<dbReference type="EMBL" id="JAVRRL010000005">
    <property type="protein sequence ID" value="KAK5117407.1"/>
    <property type="molecule type" value="Genomic_DNA"/>
</dbReference>
<proteinExistence type="predicted"/>
<feature type="compositionally biased region" description="Low complexity" evidence="1">
    <location>
        <begin position="69"/>
        <end position="91"/>
    </location>
</feature>
<feature type="compositionally biased region" description="Low complexity" evidence="1">
    <location>
        <begin position="1"/>
        <end position="15"/>
    </location>
</feature>